<evidence type="ECO:0000256" key="3">
    <source>
        <dbReference type="ARBA" id="ARBA00005189"/>
    </source>
</evidence>
<protein>
    <recommendedName>
        <fullName evidence="5">diacylglycerol O-acyltransferase</fullName>
        <ecNumber evidence="5">2.3.1.20</ecNumber>
    </recommendedName>
</protein>
<dbReference type="Proteomes" id="UP001158986">
    <property type="component" value="Unassembled WGS sequence"/>
</dbReference>
<keyword evidence="16" id="KW-1185">Reference proteome</keyword>
<dbReference type="PANTHER" id="PTHR12317">
    <property type="entry name" value="DIACYLGLYCEROL O-ACYLTRANSFERASE"/>
    <property type="match status" value="1"/>
</dbReference>
<evidence type="ECO:0000313" key="16">
    <source>
        <dbReference type="Proteomes" id="UP001158986"/>
    </source>
</evidence>
<dbReference type="InterPro" id="IPR007130">
    <property type="entry name" value="DAGAT"/>
</dbReference>
<keyword evidence="10" id="KW-0256">Endoplasmic reticulum</keyword>
<comment type="subcellular location">
    <subcellularLocation>
        <location evidence="1">Endoplasmic reticulum membrane</location>
        <topology evidence="1">Multi-pass membrane protein</topology>
    </subcellularLocation>
</comment>
<reference evidence="15 16" key="1">
    <citation type="submission" date="2021-11" db="EMBL/GenBank/DDBJ databases">
        <authorList>
            <person name="Islam A."/>
            <person name="Islam S."/>
            <person name="Flora M.S."/>
            <person name="Rahman M."/>
            <person name="Ziaur R.M."/>
            <person name="Epstein J.H."/>
            <person name="Hassan M."/>
            <person name="Klassen M."/>
            <person name="Woodard K."/>
            <person name="Webb A."/>
            <person name="Webby R.J."/>
            <person name="El Zowalaty M.E."/>
        </authorList>
    </citation>
    <scope>NUCLEOTIDE SEQUENCE [LARGE SCALE GENOMIC DNA]</scope>
    <source>
        <strain evidence="15">Pbs1</strain>
    </source>
</reference>
<evidence type="ECO:0000313" key="15">
    <source>
        <dbReference type="EMBL" id="CAH0518645.1"/>
    </source>
</evidence>
<keyword evidence="6" id="KW-0444">Lipid biosynthesis</keyword>
<evidence type="ECO:0000256" key="13">
    <source>
        <dbReference type="ARBA" id="ARBA00023136"/>
    </source>
</evidence>
<dbReference type="EC" id="2.3.1.20" evidence="5"/>
<keyword evidence="9" id="KW-0319">Glycerol metabolism</keyword>
<comment type="pathway">
    <text evidence="3">Lipid metabolism.</text>
</comment>
<evidence type="ECO:0000256" key="1">
    <source>
        <dbReference type="ARBA" id="ARBA00004477"/>
    </source>
</evidence>
<evidence type="ECO:0000256" key="9">
    <source>
        <dbReference type="ARBA" id="ARBA00022798"/>
    </source>
</evidence>
<gene>
    <name evidence="15" type="ORF">PBS001_LOCUS5209</name>
</gene>
<evidence type="ECO:0000256" key="12">
    <source>
        <dbReference type="ARBA" id="ARBA00023098"/>
    </source>
</evidence>
<keyword evidence="11" id="KW-1133">Transmembrane helix</keyword>
<comment type="caution">
    <text evidence="15">The sequence shown here is derived from an EMBL/GenBank/DDBJ whole genome shotgun (WGS) entry which is preliminary data.</text>
</comment>
<accession>A0ABN8CZW2</accession>
<evidence type="ECO:0000256" key="11">
    <source>
        <dbReference type="ARBA" id="ARBA00022989"/>
    </source>
</evidence>
<evidence type="ECO:0000256" key="6">
    <source>
        <dbReference type="ARBA" id="ARBA00022516"/>
    </source>
</evidence>
<proteinExistence type="inferred from homology"/>
<keyword evidence="7" id="KW-0808">Transferase</keyword>
<sequence length="104" mass="12200">MQRIMRTGQNLCLLPGGFQVATLYQRGKHRVYIQKRFGFIKLALQHGYNIYPAYTFGEDFPHIEMSSKEVVKEYQDTYVEALQNLFDSYKRVYAVDPDANLEII</sequence>
<comment type="similarity">
    <text evidence="4">Belongs to the diacylglycerol acyltransferase family.</text>
</comment>
<keyword evidence="14" id="KW-0012">Acyltransferase</keyword>
<evidence type="ECO:0000256" key="7">
    <source>
        <dbReference type="ARBA" id="ARBA00022679"/>
    </source>
</evidence>
<evidence type="ECO:0000256" key="4">
    <source>
        <dbReference type="ARBA" id="ARBA00005420"/>
    </source>
</evidence>
<organism evidence="15 16">
    <name type="scientific">Peronospora belbahrii</name>
    <dbReference type="NCBI Taxonomy" id="622444"/>
    <lineage>
        <taxon>Eukaryota</taxon>
        <taxon>Sar</taxon>
        <taxon>Stramenopiles</taxon>
        <taxon>Oomycota</taxon>
        <taxon>Peronosporomycetes</taxon>
        <taxon>Peronosporales</taxon>
        <taxon>Peronosporaceae</taxon>
        <taxon>Peronospora</taxon>
    </lineage>
</organism>
<keyword evidence="12" id="KW-0443">Lipid metabolism</keyword>
<evidence type="ECO:0000256" key="14">
    <source>
        <dbReference type="ARBA" id="ARBA00023315"/>
    </source>
</evidence>
<keyword evidence="13" id="KW-0472">Membrane</keyword>
<evidence type="ECO:0000256" key="10">
    <source>
        <dbReference type="ARBA" id="ARBA00022824"/>
    </source>
</evidence>
<evidence type="ECO:0000256" key="2">
    <source>
        <dbReference type="ARBA" id="ARBA00004771"/>
    </source>
</evidence>
<name>A0ABN8CZW2_9STRA</name>
<comment type="pathway">
    <text evidence="2">Glycerolipid metabolism; triacylglycerol biosynthesis.</text>
</comment>
<evidence type="ECO:0000256" key="5">
    <source>
        <dbReference type="ARBA" id="ARBA00013244"/>
    </source>
</evidence>
<evidence type="ECO:0000256" key="8">
    <source>
        <dbReference type="ARBA" id="ARBA00022692"/>
    </source>
</evidence>
<dbReference type="PANTHER" id="PTHR12317:SF0">
    <property type="entry name" value="ACYLTRANSFERASE"/>
    <property type="match status" value="1"/>
</dbReference>
<dbReference type="EMBL" id="CAKLCB010000264">
    <property type="protein sequence ID" value="CAH0518645.1"/>
    <property type="molecule type" value="Genomic_DNA"/>
</dbReference>
<dbReference type="Pfam" id="PF03982">
    <property type="entry name" value="DAGAT"/>
    <property type="match status" value="2"/>
</dbReference>
<keyword evidence="8" id="KW-0812">Transmembrane</keyword>